<sequence length="333" mass="38611">MKPPTTYLLILLYAFVTSCGSREKMHSASLKSDTTEIVHFNFIIAPDLSNRVDPKIYPKPVTDLDIVRQLISRIDNILKYRRSEEQRDVFSLSFINTGLINMYDVDMSKLTINFGKFHNQRDRIDYIKDRSSRKFSLDKKEFLEEYQGIIQASINQTHGADLWSYLNAGLNNLNVKNQEEIVVYNGRHYRNKFRNILILVTDGYLETALYGDEGCISKKLCYSLSGQRVKSFRDAFKDSQTADLQTFLDEEGFGIVPVNNPNLKNLEVLVMELYDRSLSRSGSARVHPTDEEILRVFWSDWLNKSEVKRFQLHKTVTTTEEANRIIFSFLGID</sequence>
<dbReference type="RefSeq" id="WP_395418761.1">
    <property type="nucleotide sequence ID" value="NZ_JBIPKE010000019.1"/>
</dbReference>
<dbReference type="Proteomes" id="UP001610063">
    <property type="component" value="Unassembled WGS sequence"/>
</dbReference>
<comment type="caution">
    <text evidence="1">The sequence shown here is derived from an EMBL/GenBank/DDBJ whole genome shotgun (WGS) entry which is preliminary data.</text>
</comment>
<reference evidence="1 2" key="1">
    <citation type="journal article" date="2013" name="Int. J. Syst. Evol. Microbiol.">
        <title>Marinoscillum luteum sp. nov., isolated from marine sediment.</title>
        <authorList>
            <person name="Cha I.T."/>
            <person name="Park S.J."/>
            <person name="Kim S.J."/>
            <person name="Kim J.G."/>
            <person name="Jung M.Y."/>
            <person name="Shin K.S."/>
            <person name="Kwon K.K."/>
            <person name="Yang S.H."/>
            <person name="Seo Y.S."/>
            <person name="Rhee S.K."/>
        </authorList>
    </citation>
    <scope>NUCLEOTIDE SEQUENCE [LARGE SCALE GENOMIC DNA]</scope>
    <source>
        <strain evidence="1 2">KCTC 23939</strain>
    </source>
</reference>
<evidence type="ECO:0000313" key="2">
    <source>
        <dbReference type="Proteomes" id="UP001610063"/>
    </source>
</evidence>
<dbReference type="PROSITE" id="PS51257">
    <property type="entry name" value="PROKAR_LIPOPROTEIN"/>
    <property type="match status" value="1"/>
</dbReference>
<evidence type="ECO:0008006" key="3">
    <source>
        <dbReference type="Google" id="ProtNLM"/>
    </source>
</evidence>
<evidence type="ECO:0000313" key="1">
    <source>
        <dbReference type="EMBL" id="MFH6985277.1"/>
    </source>
</evidence>
<organism evidence="1 2">
    <name type="scientific">Marinoscillum luteum</name>
    <dbReference type="NCBI Taxonomy" id="861051"/>
    <lineage>
        <taxon>Bacteria</taxon>
        <taxon>Pseudomonadati</taxon>
        <taxon>Bacteroidota</taxon>
        <taxon>Cytophagia</taxon>
        <taxon>Cytophagales</taxon>
        <taxon>Reichenbachiellaceae</taxon>
        <taxon>Marinoscillum</taxon>
    </lineage>
</organism>
<accession>A0ABW7NCB9</accession>
<gene>
    <name evidence="1" type="ORF">ACHKAR_17625</name>
</gene>
<protein>
    <recommendedName>
        <fullName evidence="3">VWFA domain-containing protein</fullName>
    </recommendedName>
</protein>
<proteinExistence type="predicted"/>
<dbReference type="EMBL" id="JBIPKE010000019">
    <property type="protein sequence ID" value="MFH6985277.1"/>
    <property type="molecule type" value="Genomic_DNA"/>
</dbReference>
<name>A0ABW7NCB9_9BACT</name>
<keyword evidence="2" id="KW-1185">Reference proteome</keyword>